<accession>A0A8J3VQL2</accession>
<reference evidence="2" key="1">
    <citation type="submission" date="2021-01" db="EMBL/GenBank/DDBJ databases">
        <title>Whole genome shotgun sequence of Rugosimonospora africana NBRC 104875.</title>
        <authorList>
            <person name="Komaki H."/>
            <person name="Tamura T."/>
        </authorList>
    </citation>
    <scope>NUCLEOTIDE SEQUENCE</scope>
    <source>
        <strain evidence="2">NBRC 104875</strain>
    </source>
</reference>
<protein>
    <recommendedName>
        <fullName evidence="1">HTH marR-type domain-containing protein</fullName>
    </recommendedName>
</protein>
<dbReference type="Gene3D" id="1.10.10.10">
    <property type="entry name" value="Winged helix-like DNA-binding domain superfamily/Winged helix DNA-binding domain"/>
    <property type="match status" value="1"/>
</dbReference>
<dbReference type="Pfam" id="PF12802">
    <property type="entry name" value="MarR_2"/>
    <property type="match status" value="1"/>
</dbReference>
<evidence type="ECO:0000313" key="3">
    <source>
        <dbReference type="Proteomes" id="UP000642748"/>
    </source>
</evidence>
<dbReference type="Proteomes" id="UP000642748">
    <property type="component" value="Unassembled WGS sequence"/>
</dbReference>
<feature type="domain" description="HTH marR-type" evidence="1">
    <location>
        <begin position="32"/>
        <end position="90"/>
    </location>
</feature>
<dbReference type="InterPro" id="IPR036390">
    <property type="entry name" value="WH_DNA-bd_sf"/>
</dbReference>
<keyword evidence="3" id="KW-1185">Reference proteome</keyword>
<dbReference type="GO" id="GO:0003700">
    <property type="term" value="F:DNA-binding transcription factor activity"/>
    <property type="evidence" value="ECO:0007669"/>
    <property type="project" value="InterPro"/>
</dbReference>
<comment type="caution">
    <text evidence="2">The sequence shown here is derived from an EMBL/GenBank/DDBJ whole genome shotgun (WGS) entry which is preliminary data.</text>
</comment>
<sequence length="160" mass="17121">MSRVVDALDLYLLGRRLAKAGELALQGRGAGGMPPALALVLGDVLSHPDSSISQITDRTGFPQSYVSKSVNRLRELNVVETVTDPADGRRTLVRASRAASRRIEKRAKAPFDAVLVDALGAADPQALAEVREALELLVSRLVPAGARTQSPRTQSQSRAR</sequence>
<evidence type="ECO:0000259" key="1">
    <source>
        <dbReference type="Pfam" id="PF12802"/>
    </source>
</evidence>
<dbReference type="AlphaFoldDB" id="A0A8J3VQL2"/>
<evidence type="ECO:0000313" key="2">
    <source>
        <dbReference type="EMBL" id="GIH15250.1"/>
    </source>
</evidence>
<dbReference type="SUPFAM" id="SSF46785">
    <property type="entry name" value="Winged helix' DNA-binding domain"/>
    <property type="match status" value="1"/>
</dbReference>
<dbReference type="InterPro" id="IPR036388">
    <property type="entry name" value="WH-like_DNA-bd_sf"/>
</dbReference>
<name>A0A8J3VQL2_9ACTN</name>
<dbReference type="InterPro" id="IPR000835">
    <property type="entry name" value="HTH_MarR-typ"/>
</dbReference>
<organism evidence="2 3">
    <name type="scientific">Rugosimonospora africana</name>
    <dbReference type="NCBI Taxonomy" id="556532"/>
    <lineage>
        <taxon>Bacteria</taxon>
        <taxon>Bacillati</taxon>
        <taxon>Actinomycetota</taxon>
        <taxon>Actinomycetes</taxon>
        <taxon>Micromonosporales</taxon>
        <taxon>Micromonosporaceae</taxon>
        <taxon>Rugosimonospora</taxon>
    </lineage>
</organism>
<gene>
    <name evidence="2" type="ORF">Raf01_34220</name>
</gene>
<dbReference type="EMBL" id="BONZ01000032">
    <property type="protein sequence ID" value="GIH15250.1"/>
    <property type="molecule type" value="Genomic_DNA"/>
</dbReference>
<proteinExistence type="predicted"/>